<organism evidence="2 3">
    <name type="scientific">Bordetella genomosp. 2</name>
    <dbReference type="NCBI Taxonomy" id="1983456"/>
    <lineage>
        <taxon>Bacteria</taxon>
        <taxon>Pseudomonadati</taxon>
        <taxon>Pseudomonadota</taxon>
        <taxon>Betaproteobacteria</taxon>
        <taxon>Burkholderiales</taxon>
        <taxon>Alcaligenaceae</taxon>
        <taxon>Bordetella</taxon>
    </lineage>
</organism>
<keyword evidence="3" id="KW-1185">Reference proteome</keyword>
<protein>
    <recommendedName>
        <fullName evidence="4">Lipoprotein</fullName>
    </recommendedName>
</protein>
<dbReference type="EMBL" id="NEVT01000003">
    <property type="protein sequence ID" value="OZI78883.1"/>
    <property type="molecule type" value="Genomic_DNA"/>
</dbReference>
<sequence>MNSVLWYRRIGALGAALILAGCAARKTAEAPAAPRAPAAPPAPAACVPAAAGSPLTGTWLSNTRPRGVAGEFRALIVLGADGTLRYETQLKVGKRTRPALRETGCWLLDNGVLTLQTTRSNGELVDTADPIYQNRYRVEKTEAARLTLRELRAGGQVITARRMPAGYRLPD</sequence>
<evidence type="ECO:0000313" key="3">
    <source>
        <dbReference type="Proteomes" id="UP000215633"/>
    </source>
</evidence>
<accession>A0A261VZZ1</accession>
<evidence type="ECO:0008006" key="4">
    <source>
        <dbReference type="Google" id="ProtNLM"/>
    </source>
</evidence>
<comment type="caution">
    <text evidence="2">The sequence shown here is derived from an EMBL/GenBank/DDBJ whole genome shotgun (WGS) entry which is preliminary data.</text>
</comment>
<reference evidence="3" key="1">
    <citation type="submission" date="2017-05" db="EMBL/GenBank/DDBJ databases">
        <title>Complete and WGS of Bordetella genogroups.</title>
        <authorList>
            <person name="Spilker T."/>
            <person name="Lipuma J."/>
        </authorList>
    </citation>
    <scope>NUCLEOTIDE SEQUENCE [LARGE SCALE GENOMIC DNA]</scope>
    <source>
        <strain evidence="3">AU8256</strain>
    </source>
</reference>
<evidence type="ECO:0000256" key="1">
    <source>
        <dbReference type="SAM" id="SignalP"/>
    </source>
</evidence>
<evidence type="ECO:0000313" key="2">
    <source>
        <dbReference type="EMBL" id="OZI78883.1"/>
    </source>
</evidence>
<gene>
    <name evidence="2" type="ORF">CAL24_02725</name>
</gene>
<feature type="chain" id="PRO_5013283448" description="Lipoprotein" evidence="1">
    <location>
        <begin position="24"/>
        <end position="171"/>
    </location>
</feature>
<dbReference type="RefSeq" id="WP_094805668.1">
    <property type="nucleotide sequence ID" value="NZ_NEVT01000003.1"/>
</dbReference>
<feature type="signal peptide" evidence="1">
    <location>
        <begin position="1"/>
        <end position="23"/>
    </location>
</feature>
<dbReference type="Proteomes" id="UP000215633">
    <property type="component" value="Unassembled WGS sequence"/>
</dbReference>
<name>A0A261VZZ1_9BORD</name>
<dbReference type="AlphaFoldDB" id="A0A261VZZ1"/>
<keyword evidence="1" id="KW-0732">Signal</keyword>
<proteinExistence type="predicted"/>